<keyword evidence="3" id="KW-1185">Reference proteome</keyword>
<dbReference type="AlphaFoldDB" id="A0A521CN80"/>
<comment type="similarity">
    <text evidence="1">Belongs to the proline racemase family.</text>
</comment>
<dbReference type="Gene3D" id="3.10.310.10">
    <property type="entry name" value="Diaminopimelate Epimerase, Chain A, domain 1"/>
    <property type="match status" value="2"/>
</dbReference>
<evidence type="ECO:0000313" key="2">
    <source>
        <dbReference type="EMBL" id="SMO60896.1"/>
    </source>
</evidence>
<dbReference type="PANTHER" id="PTHR33442:SF5">
    <property type="entry name" value="BIFUNCTIONAL TRANS-3-HYDROXY-L-PROLINE DEHYDRATASE_2-EPIMERASE"/>
    <property type="match status" value="1"/>
</dbReference>
<proteinExistence type="inferred from homology"/>
<dbReference type="FunFam" id="3.10.310.10:FF:000005">
    <property type="entry name" value="Proline racemase"/>
    <property type="match status" value="1"/>
</dbReference>
<reference evidence="2 3" key="1">
    <citation type="submission" date="2017-05" db="EMBL/GenBank/DDBJ databases">
        <authorList>
            <person name="Varghese N."/>
            <person name="Submissions S."/>
        </authorList>
    </citation>
    <scope>NUCLEOTIDE SEQUENCE [LARGE SCALE GENOMIC DNA]</scope>
    <source>
        <strain evidence="2 3">DSM 28009</strain>
    </source>
</reference>
<protein>
    <submittedName>
        <fullName evidence="2">Proline racemase</fullName>
    </submittedName>
</protein>
<dbReference type="EMBL" id="FXTE01000003">
    <property type="protein sequence ID" value="SMO60896.1"/>
    <property type="molecule type" value="Genomic_DNA"/>
</dbReference>
<dbReference type="FunFam" id="3.10.310.10:FF:000010">
    <property type="entry name" value="Proline racemase"/>
    <property type="match status" value="1"/>
</dbReference>
<dbReference type="GO" id="GO:0047580">
    <property type="term" value="F:4-hydroxyproline epimerase activity"/>
    <property type="evidence" value="ECO:0007669"/>
    <property type="project" value="TreeGrafter"/>
</dbReference>
<evidence type="ECO:0000313" key="3">
    <source>
        <dbReference type="Proteomes" id="UP000319555"/>
    </source>
</evidence>
<dbReference type="PANTHER" id="PTHR33442">
    <property type="entry name" value="TRANS-3-HYDROXY-L-PROLINE DEHYDRATASE"/>
    <property type="match status" value="1"/>
</dbReference>
<dbReference type="RefSeq" id="WP_142636182.1">
    <property type="nucleotide sequence ID" value="NZ_FXTE01000003.1"/>
</dbReference>
<accession>A0A521CN80</accession>
<gene>
    <name evidence="2" type="ORF">SAMN06265380_103106</name>
</gene>
<organism evidence="2 3">
    <name type="scientific">Ruegeria faecimaris</name>
    <dbReference type="NCBI Taxonomy" id="686389"/>
    <lineage>
        <taxon>Bacteria</taxon>
        <taxon>Pseudomonadati</taxon>
        <taxon>Pseudomonadota</taxon>
        <taxon>Alphaproteobacteria</taxon>
        <taxon>Rhodobacterales</taxon>
        <taxon>Roseobacteraceae</taxon>
        <taxon>Ruegeria</taxon>
    </lineage>
</organism>
<dbReference type="SFLD" id="SFLDS00028">
    <property type="entry name" value="Proline_Racemase"/>
    <property type="match status" value="1"/>
</dbReference>
<dbReference type="OrthoDB" id="181267at2"/>
<sequence length="341" mass="36107">MRSIKTLHVISAHAEGEVGDVIVGGVLPPPGDTLWEQRSFIARDQSLRNFVLNEPRGGVFRHVNLLVPPKHPKADAGFIIMEPEDTPPMSGSNSICVATVLLDSGIIPMQEPVTHLTLEAPGGLVSVRAECRNGKAERIFVQNLPSFVDRLAVPLEVPGLGALTVDTAYGGDSFVVVDAAALGFDIVQDEARDIARLGVAITNAANEQIGFTHPENPDWNHISFCAFCGPTERVANGLRGKSAVAIQPGKVDRSPTGTAVSARMALMAAKGEMAVGQTFQAVSIIGSSFTGQIVEATTIGGRAAIIPEISGRGWITGTHQHMLDPDDPWPGGYKLSDTWGV</sequence>
<dbReference type="NCBIfam" id="NF047722">
    <property type="entry name" value="T3LHypDht"/>
    <property type="match status" value="1"/>
</dbReference>
<name>A0A521CN80_9RHOB</name>
<dbReference type="GO" id="GO:0050346">
    <property type="term" value="F:trans-L-3-hydroxyproline dehydratase activity"/>
    <property type="evidence" value="ECO:0007669"/>
    <property type="project" value="UniProtKB-ARBA"/>
</dbReference>
<evidence type="ECO:0000256" key="1">
    <source>
        <dbReference type="ARBA" id="ARBA00007529"/>
    </source>
</evidence>
<dbReference type="PIRSF" id="PIRSF029792">
    <property type="entry name" value="Pro_racemase"/>
    <property type="match status" value="1"/>
</dbReference>
<dbReference type="Pfam" id="PF05544">
    <property type="entry name" value="Pro_racemase"/>
    <property type="match status" value="1"/>
</dbReference>
<dbReference type="Proteomes" id="UP000319555">
    <property type="component" value="Unassembled WGS sequence"/>
</dbReference>
<dbReference type="SUPFAM" id="SSF54506">
    <property type="entry name" value="Diaminopimelate epimerase-like"/>
    <property type="match status" value="1"/>
</dbReference>
<dbReference type="InterPro" id="IPR008794">
    <property type="entry name" value="Pro_racemase_fam"/>
</dbReference>